<dbReference type="STRING" id="10029.G3HVC9"/>
<dbReference type="FunFam" id="1.20.58.80:FF:000010">
    <property type="entry name" value="serine/threonine-protein kinase ULK3 isoform X1"/>
    <property type="match status" value="1"/>
</dbReference>
<dbReference type="Proteomes" id="UP000001075">
    <property type="component" value="Unassembled WGS sequence"/>
</dbReference>
<dbReference type="AlphaFoldDB" id="G3HVC9"/>
<dbReference type="GO" id="GO:0016301">
    <property type="term" value="F:kinase activity"/>
    <property type="evidence" value="ECO:0007669"/>
    <property type="project" value="UniProtKB-KW"/>
</dbReference>
<gene>
    <name evidence="2" type="ORF">I79_014915</name>
</gene>
<protein>
    <submittedName>
        <fullName evidence="2">Serine/threonine-protein kinase ULK3</fullName>
    </submittedName>
</protein>
<name>G3HVC9_CRIGR</name>
<dbReference type="InParanoid" id="G3HVC9"/>
<evidence type="ECO:0000313" key="2">
    <source>
        <dbReference type="EMBL" id="EGW02546.1"/>
    </source>
</evidence>
<evidence type="ECO:0000259" key="1">
    <source>
        <dbReference type="SMART" id="SM00745"/>
    </source>
</evidence>
<dbReference type="InterPro" id="IPR007330">
    <property type="entry name" value="MIT_dom"/>
</dbReference>
<feature type="domain" description="MIT" evidence="1">
    <location>
        <begin position="4"/>
        <end position="82"/>
    </location>
</feature>
<evidence type="ECO:0000313" key="3">
    <source>
        <dbReference type="Proteomes" id="UP000001075"/>
    </source>
</evidence>
<dbReference type="InterPro" id="IPR036181">
    <property type="entry name" value="MIT_dom_sf"/>
</dbReference>
<dbReference type="SUPFAM" id="SSF116846">
    <property type="entry name" value="MIT domain"/>
    <property type="match status" value="1"/>
</dbReference>
<accession>G3HVC9</accession>
<sequence>MARDKPRLLAALEVASAAMAKDEEAGKKQDALDLYQHSLGELLLLLAAEAPGRRQELLHTEVQNLMARAEYLKEQIKIRESHWEAETLDKEGLSEESVRSSCTLQ</sequence>
<keyword evidence="2" id="KW-0418">Kinase</keyword>
<reference evidence="3" key="1">
    <citation type="journal article" date="2011" name="Nat. Biotechnol.">
        <title>The genomic sequence of the Chinese hamster ovary (CHO)-K1 cell line.</title>
        <authorList>
            <person name="Xu X."/>
            <person name="Nagarajan H."/>
            <person name="Lewis N.E."/>
            <person name="Pan S."/>
            <person name="Cai Z."/>
            <person name="Liu X."/>
            <person name="Chen W."/>
            <person name="Xie M."/>
            <person name="Wang W."/>
            <person name="Hammond S."/>
            <person name="Andersen M.R."/>
            <person name="Neff N."/>
            <person name="Passarelli B."/>
            <person name="Koh W."/>
            <person name="Fan H.C."/>
            <person name="Wang J."/>
            <person name="Gui Y."/>
            <person name="Lee K.H."/>
            <person name="Betenbaugh M.J."/>
            <person name="Quake S.R."/>
            <person name="Famili I."/>
            <person name="Palsson B.O."/>
            <person name="Wang J."/>
        </authorList>
    </citation>
    <scope>NUCLEOTIDE SEQUENCE [LARGE SCALE GENOMIC DNA]</scope>
    <source>
        <strain evidence="3">CHO K1 cell line</strain>
    </source>
</reference>
<organism evidence="2 3">
    <name type="scientific">Cricetulus griseus</name>
    <name type="common">Chinese hamster</name>
    <name type="synonym">Cricetulus barabensis griseus</name>
    <dbReference type="NCBI Taxonomy" id="10029"/>
    <lineage>
        <taxon>Eukaryota</taxon>
        <taxon>Metazoa</taxon>
        <taxon>Chordata</taxon>
        <taxon>Craniata</taxon>
        <taxon>Vertebrata</taxon>
        <taxon>Euteleostomi</taxon>
        <taxon>Mammalia</taxon>
        <taxon>Eutheria</taxon>
        <taxon>Euarchontoglires</taxon>
        <taxon>Glires</taxon>
        <taxon>Rodentia</taxon>
        <taxon>Myomorpha</taxon>
        <taxon>Muroidea</taxon>
        <taxon>Cricetidae</taxon>
        <taxon>Cricetinae</taxon>
        <taxon>Cricetulus</taxon>
    </lineage>
</organism>
<dbReference type="Gene3D" id="1.20.58.80">
    <property type="entry name" value="Phosphotransferase system, lactose/cellobiose-type IIA subunit"/>
    <property type="match status" value="1"/>
</dbReference>
<dbReference type="EMBL" id="JH000769">
    <property type="protein sequence ID" value="EGW02546.1"/>
    <property type="molecule type" value="Genomic_DNA"/>
</dbReference>
<dbReference type="Pfam" id="PF04212">
    <property type="entry name" value="MIT"/>
    <property type="match status" value="1"/>
</dbReference>
<keyword evidence="2" id="KW-0808">Transferase</keyword>
<proteinExistence type="predicted"/>
<dbReference type="SMART" id="SM00745">
    <property type="entry name" value="MIT"/>
    <property type="match status" value="1"/>
</dbReference>